<name>D7DQ41_METV0</name>
<reference evidence="6" key="1">
    <citation type="submission" date="2010-05" db="EMBL/GenBank/DDBJ databases">
        <title>Complete sequence of Methylotenera sp. 301.</title>
        <authorList>
            <person name="Lucas S."/>
            <person name="Copeland A."/>
            <person name="Lapidus A."/>
            <person name="Cheng J.-F."/>
            <person name="Bruce D."/>
            <person name="Goodwin L."/>
            <person name="Pitluck S."/>
            <person name="Clum A."/>
            <person name="Land M."/>
            <person name="Hauser L."/>
            <person name="Kyrpides N."/>
            <person name="Ivanova N."/>
            <person name="Chistoservova L."/>
            <person name="Kalyuzhnaya M."/>
            <person name="Woyke T."/>
        </authorList>
    </citation>
    <scope>NUCLEOTIDE SEQUENCE [LARGE SCALE GENOMIC DNA]</scope>
    <source>
        <strain evidence="6">301</strain>
    </source>
</reference>
<organism evidence="5 6">
    <name type="scientific">Methylotenera versatilis (strain 301)</name>
    <dbReference type="NCBI Taxonomy" id="666681"/>
    <lineage>
        <taxon>Bacteria</taxon>
        <taxon>Pseudomonadati</taxon>
        <taxon>Pseudomonadota</taxon>
        <taxon>Betaproteobacteria</taxon>
        <taxon>Nitrosomonadales</taxon>
        <taxon>Methylophilaceae</taxon>
        <taxon>Methylotenera</taxon>
    </lineage>
</organism>
<dbReference type="KEGG" id="meh:M301_1028"/>
<dbReference type="EC" id="6.3.1.11" evidence="5"/>
<dbReference type="SMART" id="SM01230">
    <property type="entry name" value="Gln-synt_C"/>
    <property type="match status" value="1"/>
</dbReference>
<dbReference type="GO" id="GO:0006598">
    <property type="term" value="P:polyamine catabolic process"/>
    <property type="evidence" value="ECO:0007669"/>
    <property type="project" value="TreeGrafter"/>
</dbReference>
<dbReference type="GO" id="GO:0004356">
    <property type="term" value="F:glutamine synthetase activity"/>
    <property type="evidence" value="ECO:0007669"/>
    <property type="project" value="InterPro"/>
</dbReference>
<dbReference type="GO" id="GO:0034024">
    <property type="term" value="F:glutamate-putrescine ligase activity"/>
    <property type="evidence" value="ECO:0007669"/>
    <property type="project" value="UniProtKB-EC"/>
</dbReference>
<dbReference type="RefSeq" id="WP_013147728.1">
    <property type="nucleotide sequence ID" value="NC_014207.1"/>
</dbReference>
<dbReference type="GO" id="GO:0006542">
    <property type="term" value="P:glutamine biosynthetic process"/>
    <property type="evidence" value="ECO:0007669"/>
    <property type="project" value="InterPro"/>
</dbReference>
<dbReference type="HOGENOM" id="CLU_017290_0_2_4"/>
<dbReference type="Gene3D" id="3.30.590.10">
    <property type="entry name" value="Glutamine synthetase/guanido kinase, catalytic domain"/>
    <property type="match status" value="1"/>
</dbReference>
<dbReference type="PANTHER" id="PTHR43785">
    <property type="entry name" value="GAMMA-GLUTAMYLPUTRESCINE SYNTHETASE"/>
    <property type="match status" value="1"/>
</dbReference>
<gene>
    <name evidence="5" type="ordered locus">M301_1028</name>
</gene>
<keyword evidence="1 5" id="KW-0436">Ligase</keyword>
<dbReference type="Proteomes" id="UP000000383">
    <property type="component" value="Chromosome"/>
</dbReference>
<evidence type="ECO:0000256" key="1">
    <source>
        <dbReference type="ARBA" id="ARBA00022598"/>
    </source>
</evidence>
<evidence type="ECO:0000313" key="5">
    <source>
        <dbReference type="EMBL" id="ADI29412.1"/>
    </source>
</evidence>
<dbReference type="Gene3D" id="3.10.20.70">
    <property type="entry name" value="Glutamine synthetase, N-terminal domain"/>
    <property type="match status" value="1"/>
</dbReference>
<evidence type="ECO:0000256" key="2">
    <source>
        <dbReference type="PROSITE-ProRule" id="PRU01331"/>
    </source>
</evidence>
<dbReference type="InterPro" id="IPR036651">
    <property type="entry name" value="Gln_synt_N_sf"/>
</dbReference>
<feature type="domain" description="GS catalytic" evidence="4">
    <location>
        <begin position="111"/>
        <end position="450"/>
    </location>
</feature>
<dbReference type="eggNOG" id="COG0174">
    <property type="taxonomic scope" value="Bacteria"/>
</dbReference>
<dbReference type="PANTHER" id="PTHR43785:SF3">
    <property type="entry name" value="GS CATALYTIC DOMAIN-CONTAINING PROTEIN"/>
    <property type="match status" value="1"/>
</dbReference>
<sequence>MSSLKHVAELIKKNKITEVECLFPTINATLRGKLMRAHDFAEGKELRIARAVILQTINGEYCDDHVIGATDNDTILKPDYSTFKILPWQPQRAWVLHDCMNFDGSPSEHAPRNVLKKVLAQYQTLGLQPVVAPEIEFYLFKRDGQEAAGFTPPAMRGGSIELERQMAYSLNSTAEMRDFWQALQAAFDALEIRTDTWLHEMAPNQFEINLLHGNALKLADDVVLFKHTLREIAAQHGLNAVFMAKPLADYDGSSMHLHQSIVDAKGNNIFSDATSNNIGNATPEFYAYIAGLQNYMADLMPLMAPYFNSWRRYALGTQAPVNLQWGHDNRTIGLRVPHSVAAARRVENRFAGSDANPYLAMATSLACGLRGMQEKLKPTAPVDDKDGYEFPREIAIGLESAITQLKQSKSAREMFGNEFIDAFCNVKEIELAHFMYEVSSWDRRYLALQV</sequence>
<keyword evidence="6" id="KW-1185">Reference proteome</keyword>
<evidence type="ECO:0000259" key="4">
    <source>
        <dbReference type="PROSITE" id="PS51987"/>
    </source>
</evidence>
<dbReference type="AlphaFoldDB" id="D7DQ41"/>
<protein>
    <submittedName>
        <fullName evidence="5">Glutamate--putrescine ligase</fullName>
        <ecNumber evidence="5">6.3.1.11</ecNumber>
    </submittedName>
</protein>
<accession>D7DQ41</accession>
<dbReference type="SUPFAM" id="SSF54368">
    <property type="entry name" value="Glutamine synthetase, N-terminal domain"/>
    <property type="match status" value="1"/>
</dbReference>
<dbReference type="InterPro" id="IPR014746">
    <property type="entry name" value="Gln_synth/guanido_kin_cat_dom"/>
</dbReference>
<dbReference type="InterPro" id="IPR008146">
    <property type="entry name" value="Gln_synth_cat_dom"/>
</dbReference>
<dbReference type="Pfam" id="PF00120">
    <property type="entry name" value="Gln-synt_C"/>
    <property type="match status" value="1"/>
</dbReference>
<dbReference type="EMBL" id="CP002056">
    <property type="protein sequence ID" value="ADI29412.1"/>
    <property type="molecule type" value="Genomic_DNA"/>
</dbReference>
<proteinExistence type="inferred from homology"/>
<evidence type="ECO:0000313" key="6">
    <source>
        <dbReference type="Proteomes" id="UP000000383"/>
    </source>
</evidence>
<dbReference type="PROSITE" id="PS51987">
    <property type="entry name" value="GS_CATALYTIC"/>
    <property type="match status" value="1"/>
</dbReference>
<reference evidence="5 6" key="2">
    <citation type="journal article" date="2011" name="J. Bacteriol.">
        <title>Genomes of three methylotrophs from a single niche uncover genetic and metabolic divergence of Methylophilaceae.</title>
        <authorList>
            <person name="Lapidus A."/>
            <person name="Clum A."/>
            <person name="Labutti K."/>
            <person name="Kaluzhnaya M.G."/>
            <person name="Lim S."/>
            <person name="Beck D.A."/>
            <person name="Glavina Del Rio T."/>
            <person name="Nolan M."/>
            <person name="Mavromatis K."/>
            <person name="Huntemann M."/>
            <person name="Lucas S."/>
            <person name="Lidstrom M.E."/>
            <person name="Ivanova N."/>
            <person name="Chistoserdova L."/>
        </authorList>
    </citation>
    <scope>NUCLEOTIDE SEQUENCE [LARGE SCALE GENOMIC DNA]</scope>
    <source>
        <strain evidence="5 6">301</strain>
    </source>
</reference>
<evidence type="ECO:0000256" key="3">
    <source>
        <dbReference type="RuleBase" id="RU000384"/>
    </source>
</evidence>
<dbReference type="SUPFAM" id="SSF55931">
    <property type="entry name" value="Glutamine synthetase/guanido kinase"/>
    <property type="match status" value="1"/>
</dbReference>
<dbReference type="STRING" id="666681.M301_1028"/>
<comment type="similarity">
    <text evidence="2 3">Belongs to the glutamine synthetase family.</text>
</comment>